<dbReference type="Proteomes" id="UP000507470">
    <property type="component" value="Unassembled WGS sequence"/>
</dbReference>
<proteinExistence type="predicted"/>
<name>A0A6J8C211_MYTCO</name>
<accession>A0A6J8C211</accession>
<gene>
    <name evidence="1" type="ORF">MCOR_25527</name>
</gene>
<keyword evidence="2" id="KW-1185">Reference proteome</keyword>
<dbReference type="OrthoDB" id="6270329at2759"/>
<reference evidence="1 2" key="1">
    <citation type="submission" date="2020-06" db="EMBL/GenBank/DDBJ databases">
        <authorList>
            <person name="Li R."/>
            <person name="Bekaert M."/>
        </authorList>
    </citation>
    <scope>NUCLEOTIDE SEQUENCE [LARGE SCALE GENOMIC DNA]</scope>
    <source>
        <strain evidence="2">wild</strain>
    </source>
</reference>
<dbReference type="EMBL" id="CACVKT020004524">
    <property type="protein sequence ID" value="CAC5390428.1"/>
    <property type="molecule type" value="Genomic_DNA"/>
</dbReference>
<evidence type="ECO:0000313" key="1">
    <source>
        <dbReference type="EMBL" id="CAC5390428.1"/>
    </source>
</evidence>
<protein>
    <recommendedName>
        <fullName evidence="3">B box-type domain-containing protein</fullName>
    </recommendedName>
</protein>
<evidence type="ECO:0008006" key="3">
    <source>
        <dbReference type="Google" id="ProtNLM"/>
    </source>
</evidence>
<sequence length="155" mass="17991">MKFENYCPHHNTLCCPACISTNHKNCVGLQLPRDVLKTAKSSTLFDSIEMSIKDIKTNIDTIIKDRIDDPTRFRPQREKCRNEIKQFRIIINSHLDGLEQQILKEFNAAEMEVNLKTDKLVADLSEKTKYVDILQITSHLSRNMDQICSHTWTVN</sequence>
<organism evidence="1 2">
    <name type="scientific">Mytilus coruscus</name>
    <name type="common">Sea mussel</name>
    <dbReference type="NCBI Taxonomy" id="42192"/>
    <lineage>
        <taxon>Eukaryota</taxon>
        <taxon>Metazoa</taxon>
        <taxon>Spiralia</taxon>
        <taxon>Lophotrochozoa</taxon>
        <taxon>Mollusca</taxon>
        <taxon>Bivalvia</taxon>
        <taxon>Autobranchia</taxon>
        <taxon>Pteriomorphia</taxon>
        <taxon>Mytilida</taxon>
        <taxon>Mytiloidea</taxon>
        <taxon>Mytilidae</taxon>
        <taxon>Mytilinae</taxon>
        <taxon>Mytilus</taxon>
    </lineage>
</organism>
<dbReference type="AlphaFoldDB" id="A0A6J8C211"/>
<evidence type="ECO:0000313" key="2">
    <source>
        <dbReference type="Proteomes" id="UP000507470"/>
    </source>
</evidence>